<dbReference type="InterPro" id="IPR019888">
    <property type="entry name" value="Tscrpt_reg_AsnC-like"/>
</dbReference>
<evidence type="ECO:0000256" key="3">
    <source>
        <dbReference type="ARBA" id="ARBA00023163"/>
    </source>
</evidence>
<dbReference type="EMBL" id="JAINVB010000001">
    <property type="protein sequence ID" value="MCK0088379.1"/>
    <property type="molecule type" value="Genomic_DNA"/>
</dbReference>
<dbReference type="SUPFAM" id="SSF54909">
    <property type="entry name" value="Dimeric alpha+beta barrel"/>
    <property type="match status" value="1"/>
</dbReference>
<dbReference type="RefSeq" id="WP_081731966.1">
    <property type="nucleotide sequence ID" value="NZ_JAINVB010000001.1"/>
</dbReference>
<reference evidence="5" key="1">
    <citation type="journal article" date="2022" name="Cell Host Microbe">
        <title>Colonization of the live biotherapeutic product VE303 and modulation of the microbiota and metabolites in healthy volunteers.</title>
        <authorList>
            <person name="Dsouza M."/>
            <person name="Menon R."/>
            <person name="Crossette E."/>
            <person name="Bhattarai S.K."/>
            <person name="Schneider J."/>
            <person name="Kim Y.G."/>
            <person name="Reddy S."/>
            <person name="Caballero S."/>
            <person name="Felix C."/>
            <person name="Cornacchione L."/>
            <person name="Hendrickson J."/>
            <person name="Watson A.R."/>
            <person name="Minot S.S."/>
            <person name="Greenfield N."/>
            <person name="Schopf L."/>
            <person name="Szabady R."/>
            <person name="Patarroyo J."/>
            <person name="Smith W."/>
            <person name="Harrison P."/>
            <person name="Kuijper E.J."/>
            <person name="Kelly C.P."/>
            <person name="Olle B."/>
            <person name="Bobilev D."/>
            <person name="Silber J.L."/>
            <person name="Bucci V."/>
            <person name="Roberts B."/>
            <person name="Faith J."/>
            <person name="Norman J.M."/>
        </authorList>
    </citation>
    <scope>NUCLEOTIDE SEQUENCE</scope>
    <source>
        <strain evidence="5">VE303-04</strain>
    </source>
</reference>
<dbReference type="PRINTS" id="PR00033">
    <property type="entry name" value="HTHASNC"/>
</dbReference>
<keyword evidence="1" id="KW-0805">Transcription regulation</keyword>
<name>A0AAW5F8Z5_CLOSY</name>
<dbReference type="InterPro" id="IPR011008">
    <property type="entry name" value="Dimeric_a/b-barrel"/>
</dbReference>
<organism evidence="5 6">
    <name type="scientific">Clostridium symbiosum</name>
    <name type="common">Bacteroides symbiosus</name>
    <dbReference type="NCBI Taxonomy" id="1512"/>
    <lineage>
        <taxon>Bacteria</taxon>
        <taxon>Bacillati</taxon>
        <taxon>Bacillota</taxon>
        <taxon>Clostridia</taxon>
        <taxon>Lachnospirales</taxon>
        <taxon>Lachnospiraceae</taxon>
        <taxon>Otoolea</taxon>
    </lineage>
</organism>
<dbReference type="PROSITE" id="PS50956">
    <property type="entry name" value="HTH_ASNC_2"/>
    <property type="match status" value="1"/>
</dbReference>
<dbReference type="GO" id="GO:0043565">
    <property type="term" value="F:sequence-specific DNA binding"/>
    <property type="evidence" value="ECO:0007669"/>
    <property type="project" value="InterPro"/>
</dbReference>
<evidence type="ECO:0000313" key="5">
    <source>
        <dbReference type="EMBL" id="MCK0088379.1"/>
    </source>
</evidence>
<proteinExistence type="predicted"/>
<evidence type="ECO:0000259" key="4">
    <source>
        <dbReference type="PROSITE" id="PS50956"/>
    </source>
</evidence>
<dbReference type="InterPro" id="IPR036388">
    <property type="entry name" value="WH-like_DNA-bd_sf"/>
</dbReference>
<dbReference type="InterPro" id="IPR019887">
    <property type="entry name" value="Tscrpt_reg_AsnC/Lrp_C"/>
</dbReference>
<dbReference type="Gene3D" id="1.10.10.10">
    <property type="entry name" value="Winged helix-like DNA-binding domain superfamily/Winged helix DNA-binding domain"/>
    <property type="match status" value="1"/>
</dbReference>
<feature type="domain" description="HTH asnC-type" evidence="4">
    <location>
        <begin position="4"/>
        <end position="65"/>
    </location>
</feature>
<evidence type="ECO:0000313" key="6">
    <source>
        <dbReference type="Proteomes" id="UP001203136"/>
    </source>
</evidence>
<dbReference type="Proteomes" id="UP001203136">
    <property type="component" value="Unassembled WGS sequence"/>
</dbReference>
<dbReference type="SMART" id="SM00344">
    <property type="entry name" value="HTH_ASNC"/>
    <property type="match status" value="1"/>
</dbReference>
<accession>A0AAW5F8Z5</accession>
<protein>
    <submittedName>
        <fullName evidence="5">Lrp/AsnC family transcriptional regulator</fullName>
    </submittedName>
</protein>
<dbReference type="Pfam" id="PF01037">
    <property type="entry name" value="AsnC_trans_reg"/>
    <property type="match status" value="1"/>
</dbReference>
<sequence>MTEIDQTDHKIIQLLRENARMSFSEIGNRTSLSTPAVSNRVQKLQEQGGIKGYTAVLDAQAINRQIICYCQIFLQSKQKSSTQVFLDMIQEEPDIWEAYCISGDYEYLLKIVTSSTQSLESILAKIRSGIPAIKTKSSIVLSSLKEAPSVLDFN</sequence>
<evidence type="ECO:0000256" key="2">
    <source>
        <dbReference type="ARBA" id="ARBA00023125"/>
    </source>
</evidence>
<dbReference type="PANTHER" id="PTHR30154:SF34">
    <property type="entry name" value="TRANSCRIPTIONAL REGULATOR AZLB"/>
    <property type="match status" value="1"/>
</dbReference>
<dbReference type="GO" id="GO:0005829">
    <property type="term" value="C:cytosol"/>
    <property type="evidence" value="ECO:0007669"/>
    <property type="project" value="TreeGrafter"/>
</dbReference>
<dbReference type="Gene3D" id="3.30.70.920">
    <property type="match status" value="1"/>
</dbReference>
<dbReference type="InterPro" id="IPR036390">
    <property type="entry name" value="WH_DNA-bd_sf"/>
</dbReference>
<dbReference type="InterPro" id="IPR011991">
    <property type="entry name" value="ArsR-like_HTH"/>
</dbReference>
<comment type="caution">
    <text evidence="5">The sequence shown here is derived from an EMBL/GenBank/DDBJ whole genome shotgun (WGS) entry which is preliminary data.</text>
</comment>
<dbReference type="CDD" id="cd00090">
    <property type="entry name" value="HTH_ARSR"/>
    <property type="match status" value="1"/>
</dbReference>
<evidence type="ECO:0000256" key="1">
    <source>
        <dbReference type="ARBA" id="ARBA00023015"/>
    </source>
</evidence>
<dbReference type="PANTHER" id="PTHR30154">
    <property type="entry name" value="LEUCINE-RESPONSIVE REGULATORY PROTEIN"/>
    <property type="match status" value="1"/>
</dbReference>
<keyword evidence="2" id="KW-0238">DNA-binding</keyword>
<gene>
    <name evidence="5" type="ORF">K5I21_21390</name>
</gene>
<dbReference type="AlphaFoldDB" id="A0AAW5F8Z5"/>
<dbReference type="Pfam" id="PF13404">
    <property type="entry name" value="HTH_AsnC-type"/>
    <property type="match status" value="1"/>
</dbReference>
<dbReference type="GO" id="GO:0043200">
    <property type="term" value="P:response to amino acid"/>
    <property type="evidence" value="ECO:0007669"/>
    <property type="project" value="TreeGrafter"/>
</dbReference>
<dbReference type="InterPro" id="IPR000485">
    <property type="entry name" value="AsnC-type_HTH_dom"/>
</dbReference>
<keyword evidence="3" id="KW-0804">Transcription</keyword>
<dbReference type="SUPFAM" id="SSF46785">
    <property type="entry name" value="Winged helix' DNA-binding domain"/>
    <property type="match status" value="1"/>
</dbReference>